<dbReference type="RefSeq" id="WP_175626115.1">
    <property type="nucleotide sequence ID" value="NZ_JADOEL010000014.1"/>
</dbReference>
<sequence>MHGLRAYALLQQFNAPKRGVAKTQFHQYLAEEKETGTGHLVNNLVNKMVEKSTSVIPPMLPFLSIPDCAKSAFKSSPCISHFSYEDMSFNGFSTPAFRHAF</sequence>
<dbReference type="EMBL" id="JADOEL010000014">
    <property type="protein sequence ID" value="MBF8179003.1"/>
    <property type="molecule type" value="Genomic_DNA"/>
</dbReference>
<gene>
    <name evidence="1" type="ORF">IXC47_15050</name>
</gene>
<proteinExistence type="predicted"/>
<evidence type="ECO:0000313" key="1">
    <source>
        <dbReference type="EMBL" id="MBF8179003.1"/>
    </source>
</evidence>
<reference evidence="1 2" key="1">
    <citation type="submission" date="2020-11" db="EMBL/GenBank/DDBJ databases">
        <title>WGS of Herminiimonas contaminans strain Marseille-Q4544 isolated from planarians Schmidtea mediterranea.</title>
        <authorList>
            <person name="Kangale L."/>
        </authorList>
    </citation>
    <scope>NUCLEOTIDE SEQUENCE [LARGE SCALE GENOMIC DNA]</scope>
    <source>
        <strain evidence="1 2">Marseille-Q4544</strain>
    </source>
</reference>
<protein>
    <submittedName>
        <fullName evidence="1">Uncharacterized protein</fullName>
    </submittedName>
</protein>
<keyword evidence="2" id="KW-1185">Reference proteome</keyword>
<organism evidence="1 2">
    <name type="scientific">Herminiimonas contaminans</name>
    <dbReference type="NCBI Taxonomy" id="1111140"/>
    <lineage>
        <taxon>Bacteria</taxon>
        <taxon>Pseudomonadati</taxon>
        <taxon>Pseudomonadota</taxon>
        <taxon>Betaproteobacteria</taxon>
        <taxon>Burkholderiales</taxon>
        <taxon>Oxalobacteraceae</taxon>
        <taxon>Herminiimonas</taxon>
    </lineage>
</organism>
<dbReference type="Proteomes" id="UP000657372">
    <property type="component" value="Unassembled WGS sequence"/>
</dbReference>
<accession>A0ABS0EVY1</accession>
<comment type="caution">
    <text evidence="1">The sequence shown here is derived from an EMBL/GenBank/DDBJ whole genome shotgun (WGS) entry which is preliminary data.</text>
</comment>
<evidence type="ECO:0000313" key="2">
    <source>
        <dbReference type="Proteomes" id="UP000657372"/>
    </source>
</evidence>
<name>A0ABS0EVY1_9BURK</name>